<dbReference type="InterPro" id="IPR007712">
    <property type="entry name" value="RelE/ParE_toxin"/>
</dbReference>
<dbReference type="Proteomes" id="UP000239576">
    <property type="component" value="Unassembled WGS sequence"/>
</dbReference>
<keyword evidence="2" id="KW-0472">Membrane</keyword>
<keyword evidence="4" id="KW-1185">Reference proteome</keyword>
<keyword evidence="2" id="KW-0812">Transmembrane</keyword>
<reference evidence="3 4" key="2">
    <citation type="submission" date="2018-03" db="EMBL/GenBank/DDBJ databases">
        <title>The ancient ancestry and fast evolution of plastids.</title>
        <authorList>
            <person name="Moore K.R."/>
            <person name="Magnabosco C."/>
            <person name="Momper L."/>
            <person name="Gold D.A."/>
            <person name="Bosak T."/>
            <person name="Fournier G.P."/>
        </authorList>
    </citation>
    <scope>NUCLEOTIDE SEQUENCE [LARGE SCALE GENOMIC DNA]</scope>
    <source>
        <strain evidence="3 4">ULC18</strain>
    </source>
</reference>
<keyword evidence="1" id="KW-1277">Toxin-antitoxin system</keyword>
<dbReference type="OrthoDB" id="278204at2"/>
<comment type="caution">
    <text evidence="3">The sequence shown here is derived from an EMBL/GenBank/DDBJ whole genome shotgun (WGS) entry which is preliminary data.</text>
</comment>
<evidence type="ECO:0000256" key="2">
    <source>
        <dbReference type="SAM" id="Phobius"/>
    </source>
</evidence>
<dbReference type="RefSeq" id="WP_106256348.1">
    <property type="nucleotide sequence ID" value="NZ_CAWNSW010000012.1"/>
</dbReference>
<evidence type="ECO:0000256" key="1">
    <source>
        <dbReference type="ARBA" id="ARBA00022649"/>
    </source>
</evidence>
<proteinExistence type="predicted"/>
<protein>
    <submittedName>
        <fullName evidence="3">Type II toxin-antitoxin system RelE/ParE family toxin</fullName>
    </submittedName>
</protein>
<feature type="transmembrane region" description="Helical" evidence="2">
    <location>
        <begin position="65"/>
        <end position="86"/>
    </location>
</feature>
<evidence type="ECO:0000313" key="3">
    <source>
        <dbReference type="EMBL" id="PSB29549.1"/>
    </source>
</evidence>
<organism evidence="3 4">
    <name type="scientific">Stenomitos frigidus ULC18</name>
    <dbReference type="NCBI Taxonomy" id="2107698"/>
    <lineage>
        <taxon>Bacteria</taxon>
        <taxon>Bacillati</taxon>
        <taxon>Cyanobacteriota</taxon>
        <taxon>Cyanophyceae</taxon>
        <taxon>Leptolyngbyales</taxon>
        <taxon>Leptolyngbyaceae</taxon>
        <taxon>Stenomitos</taxon>
    </lineage>
</organism>
<dbReference type="Pfam" id="PF05016">
    <property type="entry name" value="ParE_toxin"/>
    <property type="match status" value="1"/>
</dbReference>
<keyword evidence="2" id="KW-1133">Transmembrane helix</keyword>
<dbReference type="AlphaFoldDB" id="A0A2T1E9X4"/>
<dbReference type="EMBL" id="PVWK01000061">
    <property type="protein sequence ID" value="PSB29549.1"/>
    <property type="molecule type" value="Genomic_DNA"/>
</dbReference>
<dbReference type="InterPro" id="IPR035093">
    <property type="entry name" value="RelE/ParE_toxin_dom_sf"/>
</dbReference>
<sequence>MKPVVIHSEAIAELDGAISYYEAQNAGLGLDFLSEVEQALDKIQRNPNLGVYKASGLRRYVIRRFPFLIFYAELETLIWIVAIAHGKRRPNYWKRRQIE</sequence>
<reference evidence="4" key="1">
    <citation type="submission" date="2018-02" db="EMBL/GenBank/DDBJ databases">
        <authorList>
            <person name="Moore K."/>
            <person name="Momper L."/>
        </authorList>
    </citation>
    <scope>NUCLEOTIDE SEQUENCE [LARGE SCALE GENOMIC DNA]</scope>
    <source>
        <strain evidence="4">ULC18</strain>
    </source>
</reference>
<gene>
    <name evidence="3" type="ORF">C7B82_11035</name>
</gene>
<dbReference type="Gene3D" id="3.30.2310.20">
    <property type="entry name" value="RelE-like"/>
    <property type="match status" value="1"/>
</dbReference>
<accession>A0A2T1E9X4</accession>
<evidence type="ECO:0000313" key="4">
    <source>
        <dbReference type="Proteomes" id="UP000239576"/>
    </source>
</evidence>
<name>A0A2T1E9X4_9CYAN</name>